<dbReference type="Gene3D" id="2.130.10.10">
    <property type="entry name" value="YVTN repeat-like/Quinoprotein amine dehydrogenase"/>
    <property type="match status" value="1"/>
</dbReference>
<dbReference type="SUPFAM" id="SSF110296">
    <property type="entry name" value="Oligoxyloglucan reducing end-specific cellobiohydrolase"/>
    <property type="match status" value="1"/>
</dbReference>
<dbReference type="PANTHER" id="PTHR43739">
    <property type="entry name" value="XYLOGLUCANASE (EUROFUNG)"/>
    <property type="match status" value="1"/>
</dbReference>
<evidence type="ECO:0000313" key="2">
    <source>
        <dbReference type="Proteomes" id="UP000219621"/>
    </source>
</evidence>
<keyword evidence="2" id="KW-1185">Reference proteome</keyword>
<accession>A0A286GN90</accession>
<sequence>MPTLHIATRKGLFTLRESLGRRHLSRPAFPGEAVTAVLAAEGRLFAALRLGHFGVKLHRSDDDGATWRELAAPAFAAGLEEAPAVDMIWTLASDGGGTLYAGTLPAALFRSTDGGESWSLMESLWQVPERKDWQGGGYDLPGLHTVLVDPRDARRLTVAVSTGGVWRSADAGASWRLTGSGLHADYMPPALAKELVAQDVHRLAACTAAPETVWCQHHNGIFRSTDGGETFDRLDPVQPSAFGFAVAAHPREAQTAWFVPAVKDECRIPVDARLVVTRTTDGGRTFEALGSGLPAADCYDLVYRHGLDVDADGERLAMGSTTGNLWLGQDGGAHWERLDAHLPPIAQVAFA</sequence>
<proteinExistence type="predicted"/>
<gene>
    <name evidence="1" type="ORF">SAMN05421508_106200</name>
</gene>
<dbReference type="OrthoDB" id="9764804at2"/>
<dbReference type="RefSeq" id="WP_097279964.1">
    <property type="nucleotide sequence ID" value="NZ_OCNJ01000006.1"/>
</dbReference>
<dbReference type="EMBL" id="OCNJ01000006">
    <property type="protein sequence ID" value="SOD96997.1"/>
    <property type="molecule type" value="Genomic_DNA"/>
</dbReference>
<dbReference type="InterPro" id="IPR015943">
    <property type="entry name" value="WD40/YVTN_repeat-like_dom_sf"/>
</dbReference>
<protein>
    <submittedName>
        <fullName evidence="1">BNR/Asp-box repeat-containing protein</fullName>
    </submittedName>
</protein>
<reference evidence="1 2" key="1">
    <citation type="submission" date="2017-09" db="EMBL/GenBank/DDBJ databases">
        <authorList>
            <person name="Ehlers B."/>
            <person name="Leendertz F.H."/>
        </authorList>
    </citation>
    <scope>NUCLEOTIDE SEQUENCE [LARGE SCALE GENOMIC DNA]</scope>
    <source>
        <strain evidence="1 2">USBA 140</strain>
    </source>
</reference>
<dbReference type="AlphaFoldDB" id="A0A286GN90"/>
<organism evidence="1 2">
    <name type="scientific">Caenispirillum bisanense</name>
    <dbReference type="NCBI Taxonomy" id="414052"/>
    <lineage>
        <taxon>Bacteria</taxon>
        <taxon>Pseudomonadati</taxon>
        <taxon>Pseudomonadota</taxon>
        <taxon>Alphaproteobacteria</taxon>
        <taxon>Rhodospirillales</taxon>
        <taxon>Novispirillaceae</taxon>
        <taxon>Caenispirillum</taxon>
    </lineage>
</organism>
<dbReference type="Proteomes" id="UP000219621">
    <property type="component" value="Unassembled WGS sequence"/>
</dbReference>
<dbReference type="PANTHER" id="PTHR43739:SF5">
    <property type="entry name" value="EXO-ALPHA-SIALIDASE"/>
    <property type="match status" value="1"/>
</dbReference>
<dbReference type="InterPro" id="IPR002860">
    <property type="entry name" value="BNR_rpt"/>
</dbReference>
<dbReference type="GO" id="GO:0010411">
    <property type="term" value="P:xyloglucan metabolic process"/>
    <property type="evidence" value="ECO:0007669"/>
    <property type="project" value="TreeGrafter"/>
</dbReference>
<dbReference type="CDD" id="cd15482">
    <property type="entry name" value="Sialidase_non-viral"/>
    <property type="match status" value="1"/>
</dbReference>
<dbReference type="Pfam" id="PF02012">
    <property type="entry name" value="BNR"/>
    <property type="match status" value="1"/>
</dbReference>
<dbReference type="InterPro" id="IPR052025">
    <property type="entry name" value="Xyloglucanase_GH74"/>
</dbReference>
<name>A0A286GN90_9PROT</name>
<evidence type="ECO:0000313" key="1">
    <source>
        <dbReference type="EMBL" id="SOD96997.1"/>
    </source>
</evidence>